<dbReference type="Proteomes" id="UP000289691">
    <property type="component" value="Unassembled WGS sequence"/>
</dbReference>
<dbReference type="PROSITE" id="PS51740">
    <property type="entry name" value="SPOVT_ABRB"/>
    <property type="match status" value="1"/>
</dbReference>
<dbReference type="InterPro" id="IPR007159">
    <property type="entry name" value="SpoVT-AbrB_dom"/>
</dbReference>
<evidence type="ECO:0000313" key="3">
    <source>
        <dbReference type="Proteomes" id="UP000289691"/>
    </source>
</evidence>
<dbReference type="Gene3D" id="2.10.260.10">
    <property type="match status" value="1"/>
</dbReference>
<accession>A0A498KW74</accession>
<feature type="domain" description="SpoVT-AbrB" evidence="1">
    <location>
        <begin position="7"/>
        <end position="53"/>
    </location>
</feature>
<dbReference type="Pfam" id="PF04014">
    <property type="entry name" value="MazE_antitoxin"/>
    <property type="match status" value="1"/>
</dbReference>
<dbReference type="SMART" id="SM00966">
    <property type="entry name" value="SpoVT_AbrB"/>
    <property type="match status" value="1"/>
</dbReference>
<evidence type="ECO:0000259" key="1">
    <source>
        <dbReference type="PROSITE" id="PS51740"/>
    </source>
</evidence>
<protein>
    <submittedName>
        <fullName evidence="2">AbrB/MazE/SpoVT family DNA-binding domain-containing protein</fullName>
    </submittedName>
</protein>
<evidence type="ECO:0000313" key="2">
    <source>
        <dbReference type="EMBL" id="RXK49498.1"/>
    </source>
</evidence>
<dbReference type="NCBIfam" id="TIGR01439">
    <property type="entry name" value="lp_hng_hel_AbrB"/>
    <property type="match status" value="1"/>
</dbReference>
<comment type="caution">
    <text evidence="2">The sequence shown here is derived from an EMBL/GenBank/DDBJ whole genome shotgun (WGS) entry which is preliminary data.</text>
</comment>
<organism evidence="2 3">
    <name type="scientific">Halorientalis pallida</name>
    <dbReference type="NCBI Taxonomy" id="2479928"/>
    <lineage>
        <taxon>Archaea</taxon>
        <taxon>Methanobacteriati</taxon>
        <taxon>Methanobacteriota</taxon>
        <taxon>Stenosarchaea group</taxon>
        <taxon>Halobacteria</taxon>
        <taxon>Halobacteriales</taxon>
        <taxon>Haloarculaceae</taxon>
        <taxon>Halorientalis</taxon>
    </lineage>
</organism>
<sequence length="89" mass="9977">MSDAENGRTVTVTSKGQATIPKEFREKLQIDTPGRVRFVENEDGEVVIRPVQRPAEIRGELVSEAADDRAATDLLRAERDEELVDQPEE</sequence>
<dbReference type="AlphaFoldDB" id="A0A498KW74"/>
<dbReference type="RefSeq" id="WP_129069094.1">
    <property type="nucleotide sequence ID" value="NZ_RDFA01000003.1"/>
</dbReference>
<proteinExistence type="predicted"/>
<keyword evidence="3" id="KW-1185">Reference proteome</keyword>
<dbReference type="InterPro" id="IPR037914">
    <property type="entry name" value="SpoVT-AbrB_sf"/>
</dbReference>
<reference evidence="2 3" key="1">
    <citation type="submission" date="2019-01" db="EMBL/GenBank/DDBJ databases">
        <title>Halorientalis sp. F13-25 a new haloarchaeum isolated from hypersaline water.</title>
        <authorList>
            <person name="Ana D.-V."/>
            <person name="Cristina S.-P."/>
            <person name="Antonio V."/>
        </authorList>
    </citation>
    <scope>NUCLEOTIDE SEQUENCE [LARGE SCALE GENOMIC DNA]</scope>
    <source>
        <strain evidence="2 3">F13-25</strain>
    </source>
</reference>
<dbReference type="EMBL" id="RDFA01000003">
    <property type="protein sequence ID" value="RXK49498.1"/>
    <property type="molecule type" value="Genomic_DNA"/>
</dbReference>
<dbReference type="GO" id="GO:0003677">
    <property type="term" value="F:DNA binding"/>
    <property type="evidence" value="ECO:0007669"/>
    <property type="project" value="UniProtKB-KW"/>
</dbReference>
<gene>
    <name evidence="2" type="ORF">EAF64_11370</name>
</gene>
<dbReference type="SUPFAM" id="SSF89447">
    <property type="entry name" value="AbrB/MazE/MraZ-like"/>
    <property type="match status" value="1"/>
</dbReference>
<name>A0A498KW74_9EURY</name>
<keyword evidence="2" id="KW-0238">DNA-binding</keyword>
<dbReference type="OrthoDB" id="87832at2157"/>